<gene>
    <name evidence="2" type="ORF">EJB05_30180</name>
</gene>
<feature type="non-terminal residue" evidence="2">
    <location>
        <position position="1"/>
    </location>
</feature>
<dbReference type="Gramene" id="TVU23213">
    <property type="protein sequence ID" value="TVU23213"/>
    <property type="gene ID" value="EJB05_30180"/>
</dbReference>
<dbReference type="EMBL" id="RWGY01000014">
    <property type="protein sequence ID" value="TVU23213.1"/>
    <property type="molecule type" value="Genomic_DNA"/>
</dbReference>
<feature type="compositionally biased region" description="Basic residues" evidence="1">
    <location>
        <begin position="1"/>
        <end position="10"/>
    </location>
</feature>
<proteinExistence type="predicted"/>
<name>A0A5J9UHJ0_9POAL</name>
<reference evidence="2 3" key="1">
    <citation type="journal article" date="2019" name="Sci. Rep.">
        <title>A high-quality genome of Eragrostis curvula grass provides insights into Poaceae evolution and supports new strategies to enhance forage quality.</title>
        <authorList>
            <person name="Carballo J."/>
            <person name="Santos B.A.C.M."/>
            <person name="Zappacosta D."/>
            <person name="Garbus I."/>
            <person name="Selva J.P."/>
            <person name="Gallo C.A."/>
            <person name="Diaz A."/>
            <person name="Albertini E."/>
            <person name="Caccamo M."/>
            <person name="Echenique V."/>
        </authorList>
    </citation>
    <scope>NUCLEOTIDE SEQUENCE [LARGE SCALE GENOMIC DNA]</scope>
    <source>
        <strain evidence="3">cv. Victoria</strain>
        <tissue evidence="2">Leaf</tissue>
    </source>
</reference>
<dbReference type="AlphaFoldDB" id="A0A5J9UHJ0"/>
<feature type="region of interest" description="Disordered" evidence="1">
    <location>
        <begin position="109"/>
        <end position="139"/>
    </location>
</feature>
<comment type="caution">
    <text evidence="2">The sequence shown here is derived from an EMBL/GenBank/DDBJ whole genome shotgun (WGS) entry which is preliminary data.</text>
</comment>
<evidence type="ECO:0000256" key="1">
    <source>
        <dbReference type="SAM" id="MobiDB-lite"/>
    </source>
</evidence>
<feature type="region of interest" description="Disordered" evidence="1">
    <location>
        <begin position="1"/>
        <end position="77"/>
    </location>
</feature>
<keyword evidence="3" id="KW-1185">Reference proteome</keyword>
<evidence type="ECO:0000313" key="3">
    <source>
        <dbReference type="Proteomes" id="UP000324897"/>
    </source>
</evidence>
<protein>
    <submittedName>
        <fullName evidence="2">Uncharacterized protein</fullName>
    </submittedName>
</protein>
<sequence>MSERRRRKASRMAASEARAADLIARRSTGSTEGSVVEVARSMRDAMEDSTAAEEDEGFEPSSASAERGGARRPANEVEAVGRGMAAIRGERRKPAVRWRVRLVGREEEDGMVGPGFTTLPRGPEPDQVASPSTIDADAIPNLKAYLKKAQRD</sequence>
<evidence type="ECO:0000313" key="2">
    <source>
        <dbReference type="EMBL" id="TVU23213.1"/>
    </source>
</evidence>
<organism evidence="2 3">
    <name type="scientific">Eragrostis curvula</name>
    <name type="common">weeping love grass</name>
    <dbReference type="NCBI Taxonomy" id="38414"/>
    <lineage>
        <taxon>Eukaryota</taxon>
        <taxon>Viridiplantae</taxon>
        <taxon>Streptophyta</taxon>
        <taxon>Embryophyta</taxon>
        <taxon>Tracheophyta</taxon>
        <taxon>Spermatophyta</taxon>
        <taxon>Magnoliopsida</taxon>
        <taxon>Liliopsida</taxon>
        <taxon>Poales</taxon>
        <taxon>Poaceae</taxon>
        <taxon>PACMAD clade</taxon>
        <taxon>Chloridoideae</taxon>
        <taxon>Eragrostideae</taxon>
        <taxon>Eragrostidinae</taxon>
        <taxon>Eragrostis</taxon>
    </lineage>
</organism>
<accession>A0A5J9UHJ0</accession>
<dbReference type="Proteomes" id="UP000324897">
    <property type="component" value="Unassembled WGS sequence"/>
</dbReference>